<evidence type="ECO:0000313" key="10">
    <source>
        <dbReference type="Proteomes" id="UP001139308"/>
    </source>
</evidence>
<comment type="similarity">
    <text evidence="2">Belongs to the acyl-CoA dehydrogenase family.</text>
</comment>
<protein>
    <submittedName>
        <fullName evidence="9">Acyl-CoA dehydrogenase</fullName>
    </submittedName>
</protein>
<feature type="domain" description="Acyl-CoA oxidase/dehydrogenase middle" evidence="7">
    <location>
        <begin position="121"/>
        <end position="213"/>
    </location>
</feature>
<keyword evidence="5" id="KW-0560">Oxidoreductase</keyword>
<dbReference type="SUPFAM" id="SSF47203">
    <property type="entry name" value="Acyl-CoA dehydrogenase C-terminal domain-like"/>
    <property type="match status" value="1"/>
</dbReference>
<dbReference type="Pfam" id="PF02771">
    <property type="entry name" value="Acyl-CoA_dh_N"/>
    <property type="match status" value="1"/>
</dbReference>
<keyword evidence="3" id="KW-0285">Flavoprotein</keyword>
<dbReference type="InterPro" id="IPR036250">
    <property type="entry name" value="AcylCo_DH-like_C"/>
</dbReference>
<dbReference type="Proteomes" id="UP001139308">
    <property type="component" value="Unassembled WGS sequence"/>
</dbReference>
<reference evidence="9" key="1">
    <citation type="submission" date="2022-01" db="EMBL/GenBank/DDBJ databases">
        <title>Genome sequence and assembly of Parabukholderia sp. RG36.</title>
        <authorList>
            <person name="Chhetri G."/>
        </authorList>
    </citation>
    <scope>NUCLEOTIDE SEQUENCE</scope>
    <source>
        <strain evidence="9">RG36</strain>
    </source>
</reference>
<dbReference type="InterPro" id="IPR006091">
    <property type="entry name" value="Acyl-CoA_Oxase/DH_mid-dom"/>
</dbReference>
<feature type="domain" description="Acyl-CoA dehydrogenase/oxidase C-terminal" evidence="6">
    <location>
        <begin position="226"/>
        <end position="352"/>
    </location>
</feature>
<dbReference type="PANTHER" id="PTHR43884">
    <property type="entry name" value="ACYL-COA DEHYDROGENASE"/>
    <property type="match status" value="1"/>
</dbReference>
<evidence type="ECO:0000256" key="3">
    <source>
        <dbReference type="ARBA" id="ARBA00022630"/>
    </source>
</evidence>
<evidence type="ECO:0000256" key="4">
    <source>
        <dbReference type="ARBA" id="ARBA00022827"/>
    </source>
</evidence>
<evidence type="ECO:0000313" key="9">
    <source>
        <dbReference type="EMBL" id="MCG5074094.1"/>
    </source>
</evidence>
<dbReference type="InterPro" id="IPR046373">
    <property type="entry name" value="Acyl-CoA_Oxase/DH_mid-dom_sf"/>
</dbReference>
<dbReference type="Pfam" id="PF02770">
    <property type="entry name" value="Acyl-CoA_dh_M"/>
    <property type="match status" value="1"/>
</dbReference>
<feature type="domain" description="Acyl-CoA dehydrogenase/oxidase N-terminal" evidence="8">
    <location>
        <begin position="6"/>
        <end position="115"/>
    </location>
</feature>
<dbReference type="InterPro" id="IPR009075">
    <property type="entry name" value="AcylCo_DH/oxidase_C"/>
</dbReference>
<sequence length="374" mass="40297">MNFQHTEDRRILADTLNRFVSEQYGFETRDRIAHSAEGFSEDLWARFAELGIVGALFDEAHGGFDGDGFAIAVVFEQLGRGLVVEPFLDALMVGQIVARASNAAQQALLADVVSGAKIVALAHGEPYSRYESSRVATRAVREADGWRLNGAKAVVQHGEHAQVLLVSARTAGTEDAEDGILLFLVPRDAAGVQVRGYGKIDGGRAAEVSFDDVRLDAAALLGGEGEGYAALEYGIGCGVLALCAEALGAMDVAKDHTLEYLRTRKQFGVPIGSFQALQHRMADLLLEIEQARSAVINAAAALHGERVTRERALSAAKYSIGRIGARVAEECIQLHGGIGMTWELPLAHYAKRLVMIDHQLGDEDHHLARYIALA</sequence>
<gene>
    <name evidence="9" type="ORF">L5014_12090</name>
</gene>
<dbReference type="Gene3D" id="1.20.140.10">
    <property type="entry name" value="Butyryl-CoA Dehydrogenase, subunit A, domain 3"/>
    <property type="match status" value="1"/>
</dbReference>
<dbReference type="CDD" id="cd00567">
    <property type="entry name" value="ACAD"/>
    <property type="match status" value="1"/>
</dbReference>
<dbReference type="RefSeq" id="WP_238463855.1">
    <property type="nucleotide sequence ID" value="NZ_JAKLJA010000007.1"/>
</dbReference>
<dbReference type="InterPro" id="IPR009100">
    <property type="entry name" value="AcylCoA_DH/oxidase_NM_dom_sf"/>
</dbReference>
<dbReference type="Gene3D" id="2.40.110.10">
    <property type="entry name" value="Butyryl-CoA Dehydrogenase, subunit A, domain 2"/>
    <property type="match status" value="1"/>
</dbReference>
<evidence type="ECO:0000259" key="6">
    <source>
        <dbReference type="Pfam" id="PF00441"/>
    </source>
</evidence>
<name>A0A9X1UEY4_9BURK</name>
<dbReference type="InterPro" id="IPR037069">
    <property type="entry name" value="AcylCoA_DH/ox_N_sf"/>
</dbReference>
<evidence type="ECO:0000256" key="1">
    <source>
        <dbReference type="ARBA" id="ARBA00001974"/>
    </source>
</evidence>
<dbReference type="PANTHER" id="PTHR43884:SF20">
    <property type="entry name" value="ACYL-COA DEHYDROGENASE FADE28"/>
    <property type="match status" value="1"/>
</dbReference>
<dbReference type="GO" id="GO:0050660">
    <property type="term" value="F:flavin adenine dinucleotide binding"/>
    <property type="evidence" value="ECO:0007669"/>
    <property type="project" value="InterPro"/>
</dbReference>
<dbReference type="SUPFAM" id="SSF56645">
    <property type="entry name" value="Acyl-CoA dehydrogenase NM domain-like"/>
    <property type="match status" value="1"/>
</dbReference>
<dbReference type="GO" id="GO:0003995">
    <property type="term" value="F:acyl-CoA dehydrogenase activity"/>
    <property type="evidence" value="ECO:0007669"/>
    <property type="project" value="TreeGrafter"/>
</dbReference>
<evidence type="ECO:0000256" key="5">
    <source>
        <dbReference type="ARBA" id="ARBA00023002"/>
    </source>
</evidence>
<keyword evidence="10" id="KW-1185">Reference proteome</keyword>
<dbReference type="Pfam" id="PF00441">
    <property type="entry name" value="Acyl-CoA_dh_1"/>
    <property type="match status" value="1"/>
</dbReference>
<organism evidence="9 10">
    <name type="scientific">Paraburkholderia tagetis</name>
    <dbReference type="NCBI Taxonomy" id="2913261"/>
    <lineage>
        <taxon>Bacteria</taxon>
        <taxon>Pseudomonadati</taxon>
        <taxon>Pseudomonadota</taxon>
        <taxon>Betaproteobacteria</taxon>
        <taxon>Burkholderiales</taxon>
        <taxon>Burkholderiaceae</taxon>
        <taxon>Paraburkholderia</taxon>
    </lineage>
</organism>
<dbReference type="EMBL" id="JAKLJA010000007">
    <property type="protein sequence ID" value="MCG5074094.1"/>
    <property type="molecule type" value="Genomic_DNA"/>
</dbReference>
<keyword evidence="4" id="KW-0274">FAD</keyword>
<proteinExistence type="inferred from homology"/>
<accession>A0A9X1UEY4</accession>
<comment type="caution">
    <text evidence="9">The sequence shown here is derived from an EMBL/GenBank/DDBJ whole genome shotgun (WGS) entry which is preliminary data.</text>
</comment>
<evidence type="ECO:0000259" key="7">
    <source>
        <dbReference type="Pfam" id="PF02770"/>
    </source>
</evidence>
<comment type="cofactor">
    <cofactor evidence="1">
        <name>FAD</name>
        <dbReference type="ChEBI" id="CHEBI:57692"/>
    </cofactor>
</comment>
<evidence type="ECO:0000259" key="8">
    <source>
        <dbReference type="Pfam" id="PF02771"/>
    </source>
</evidence>
<evidence type="ECO:0000256" key="2">
    <source>
        <dbReference type="ARBA" id="ARBA00009347"/>
    </source>
</evidence>
<dbReference type="InterPro" id="IPR013786">
    <property type="entry name" value="AcylCoA_DH/ox_N"/>
</dbReference>
<dbReference type="Gene3D" id="1.10.540.10">
    <property type="entry name" value="Acyl-CoA dehydrogenase/oxidase, N-terminal domain"/>
    <property type="match status" value="1"/>
</dbReference>
<dbReference type="AlphaFoldDB" id="A0A9X1UEY4"/>